<evidence type="ECO:0000313" key="3">
    <source>
        <dbReference type="Proteomes" id="UP001610334"/>
    </source>
</evidence>
<proteinExistence type="predicted"/>
<accession>A0ABR4HML1</accession>
<gene>
    <name evidence="2" type="ORF">BJX63DRAFT_388965</name>
</gene>
<keyword evidence="3" id="KW-1185">Reference proteome</keyword>
<evidence type="ECO:0000256" key="1">
    <source>
        <dbReference type="SAM" id="MobiDB-lite"/>
    </source>
</evidence>
<feature type="compositionally biased region" description="Basic and acidic residues" evidence="1">
    <location>
        <begin position="93"/>
        <end position="106"/>
    </location>
</feature>
<feature type="compositionally biased region" description="Basic and acidic residues" evidence="1">
    <location>
        <begin position="149"/>
        <end position="164"/>
    </location>
</feature>
<name>A0ABR4HML1_9EURO</name>
<protein>
    <submittedName>
        <fullName evidence="2">Uncharacterized protein</fullName>
    </submittedName>
</protein>
<organism evidence="2 3">
    <name type="scientific">Aspergillus granulosus</name>
    <dbReference type="NCBI Taxonomy" id="176169"/>
    <lineage>
        <taxon>Eukaryota</taxon>
        <taxon>Fungi</taxon>
        <taxon>Dikarya</taxon>
        <taxon>Ascomycota</taxon>
        <taxon>Pezizomycotina</taxon>
        <taxon>Eurotiomycetes</taxon>
        <taxon>Eurotiomycetidae</taxon>
        <taxon>Eurotiales</taxon>
        <taxon>Aspergillaceae</taxon>
        <taxon>Aspergillus</taxon>
        <taxon>Aspergillus subgen. Nidulantes</taxon>
    </lineage>
</organism>
<comment type="caution">
    <text evidence="2">The sequence shown here is derived from an EMBL/GenBank/DDBJ whole genome shotgun (WGS) entry which is preliminary data.</text>
</comment>
<evidence type="ECO:0000313" key="2">
    <source>
        <dbReference type="EMBL" id="KAL2815968.1"/>
    </source>
</evidence>
<dbReference type="EMBL" id="JBFXLT010000025">
    <property type="protein sequence ID" value="KAL2815968.1"/>
    <property type="molecule type" value="Genomic_DNA"/>
</dbReference>
<reference evidence="2 3" key="1">
    <citation type="submission" date="2024-07" db="EMBL/GenBank/DDBJ databases">
        <title>Section-level genome sequencing and comparative genomics of Aspergillus sections Usti and Cavernicolus.</title>
        <authorList>
            <consortium name="Lawrence Berkeley National Laboratory"/>
            <person name="Nybo J.L."/>
            <person name="Vesth T.C."/>
            <person name="Theobald S."/>
            <person name="Frisvad J.C."/>
            <person name="Larsen T.O."/>
            <person name="Kjaerboelling I."/>
            <person name="Rothschild-Mancinelli K."/>
            <person name="Lyhne E.K."/>
            <person name="Kogle M.E."/>
            <person name="Barry K."/>
            <person name="Clum A."/>
            <person name="Na H."/>
            <person name="Ledsgaard L."/>
            <person name="Lin J."/>
            <person name="Lipzen A."/>
            <person name="Kuo A."/>
            <person name="Riley R."/>
            <person name="Mondo S."/>
            <person name="Labutti K."/>
            <person name="Haridas S."/>
            <person name="Pangalinan J."/>
            <person name="Salamov A.A."/>
            <person name="Simmons B.A."/>
            <person name="Magnuson J.K."/>
            <person name="Chen J."/>
            <person name="Drula E."/>
            <person name="Henrissat B."/>
            <person name="Wiebenga A."/>
            <person name="Lubbers R.J."/>
            <person name="Gomes A.C."/>
            <person name="Makela M.R."/>
            <person name="Stajich J."/>
            <person name="Grigoriev I.V."/>
            <person name="Mortensen U.H."/>
            <person name="De Vries R.P."/>
            <person name="Baker S.E."/>
            <person name="Andersen M.R."/>
        </authorList>
    </citation>
    <scope>NUCLEOTIDE SEQUENCE [LARGE SCALE GENOMIC DNA]</scope>
    <source>
        <strain evidence="2 3">CBS 588.65</strain>
    </source>
</reference>
<feature type="region of interest" description="Disordered" evidence="1">
    <location>
        <begin position="60"/>
        <end position="164"/>
    </location>
</feature>
<sequence length="164" mass="18036">MPKDPYKTYETGAGIAEIGAAAAGAATGFANPTGPFLNAFSAYHDHKFRKIRFEGDRQALANAPAGEERRRQWSSAQMRSSEPLPENGIMLPMDERGRLIVDDKTRKSQNKSVGGLFGGPQKQESGLDRASQPFPENGFTDEFQNKYGRLIDKSETKKDGKRLG</sequence>
<dbReference type="Proteomes" id="UP001610334">
    <property type="component" value="Unassembled WGS sequence"/>
</dbReference>